<feature type="region of interest" description="Disordered" evidence="1">
    <location>
        <begin position="1"/>
        <end position="44"/>
    </location>
</feature>
<proteinExistence type="predicted"/>
<comment type="caution">
    <text evidence="2">The sequence shown here is derived from an EMBL/GenBank/DDBJ whole genome shotgun (WGS) entry which is preliminary data.</text>
</comment>
<dbReference type="AlphaFoldDB" id="D6U3H2"/>
<organism evidence="2 3">
    <name type="scientific">Ktedonobacter racemifer DSM 44963</name>
    <dbReference type="NCBI Taxonomy" id="485913"/>
    <lineage>
        <taxon>Bacteria</taxon>
        <taxon>Bacillati</taxon>
        <taxon>Chloroflexota</taxon>
        <taxon>Ktedonobacteria</taxon>
        <taxon>Ktedonobacterales</taxon>
        <taxon>Ktedonobacteraceae</taxon>
        <taxon>Ktedonobacter</taxon>
    </lineage>
</organism>
<evidence type="ECO:0000256" key="1">
    <source>
        <dbReference type="SAM" id="MobiDB-lite"/>
    </source>
</evidence>
<name>D6U3H2_KTERA</name>
<dbReference type="Proteomes" id="UP000004508">
    <property type="component" value="Unassembled WGS sequence"/>
</dbReference>
<dbReference type="EMBL" id="ADVG01000004">
    <property type="protein sequence ID" value="EFH82962.1"/>
    <property type="molecule type" value="Genomic_DNA"/>
</dbReference>
<keyword evidence="3" id="KW-1185">Reference proteome</keyword>
<evidence type="ECO:0000313" key="2">
    <source>
        <dbReference type="EMBL" id="EFH82962.1"/>
    </source>
</evidence>
<gene>
    <name evidence="2" type="ORF">Krac_3861</name>
</gene>
<sequence length="58" mass="6350">MGGLDHLGGSSLLATKDQSLLHNRGRLPTPHMQRKPTILSNFPHSFTKAAQNMVQGKK</sequence>
<reference evidence="2 3" key="1">
    <citation type="journal article" date="2011" name="Stand. Genomic Sci.">
        <title>Non-contiguous finished genome sequence and contextual data of the filamentous soil bacterium Ktedonobacter racemifer type strain (SOSP1-21).</title>
        <authorList>
            <person name="Chang Y.J."/>
            <person name="Land M."/>
            <person name="Hauser L."/>
            <person name="Chertkov O."/>
            <person name="Del Rio T.G."/>
            <person name="Nolan M."/>
            <person name="Copeland A."/>
            <person name="Tice H."/>
            <person name="Cheng J.F."/>
            <person name="Lucas S."/>
            <person name="Han C."/>
            <person name="Goodwin L."/>
            <person name="Pitluck S."/>
            <person name="Ivanova N."/>
            <person name="Ovchinikova G."/>
            <person name="Pati A."/>
            <person name="Chen A."/>
            <person name="Palaniappan K."/>
            <person name="Mavromatis K."/>
            <person name="Liolios K."/>
            <person name="Brettin T."/>
            <person name="Fiebig A."/>
            <person name="Rohde M."/>
            <person name="Abt B."/>
            <person name="Goker M."/>
            <person name="Detter J.C."/>
            <person name="Woyke T."/>
            <person name="Bristow J."/>
            <person name="Eisen J.A."/>
            <person name="Markowitz V."/>
            <person name="Hugenholtz P."/>
            <person name="Kyrpides N.C."/>
            <person name="Klenk H.P."/>
            <person name="Lapidus A."/>
        </authorList>
    </citation>
    <scope>NUCLEOTIDE SEQUENCE [LARGE SCALE GENOMIC DNA]</scope>
    <source>
        <strain evidence="3">DSM 44963</strain>
    </source>
</reference>
<dbReference type="STRING" id="485913.Krac_3861"/>
<evidence type="ECO:0000313" key="3">
    <source>
        <dbReference type="Proteomes" id="UP000004508"/>
    </source>
</evidence>
<protein>
    <submittedName>
        <fullName evidence="2">Uncharacterized protein</fullName>
    </submittedName>
</protein>
<accession>D6U3H2</accession>
<dbReference type="InParanoid" id="D6U3H2"/>